<dbReference type="InterPro" id="IPR013087">
    <property type="entry name" value="Znf_C2H2_type"/>
</dbReference>
<dbReference type="Ensembl" id="ENSNMLT00000000709.1">
    <property type="protein sequence ID" value="ENSNMLP00000000597.1"/>
    <property type="gene ID" value="ENSNMLG00000000498.1"/>
</dbReference>
<evidence type="ECO:0000256" key="8">
    <source>
        <dbReference type="SAM" id="MobiDB-lite"/>
    </source>
</evidence>
<name>A0A8C6S5P2_9GOBI</name>
<dbReference type="AlphaFoldDB" id="A0A8C6S5P2"/>
<dbReference type="FunFam" id="3.30.160.60:FF:000690">
    <property type="entry name" value="Zinc finger protein 354C"/>
    <property type="match status" value="1"/>
</dbReference>
<feature type="region of interest" description="Disordered" evidence="8">
    <location>
        <begin position="67"/>
        <end position="93"/>
    </location>
</feature>
<evidence type="ECO:0000256" key="5">
    <source>
        <dbReference type="ARBA" id="ARBA00022833"/>
    </source>
</evidence>
<evidence type="ECO:0000256" key="3">
    <source>
        <dbReference type="ARBA" id="ARBA00022737"/>
    </source>
</evidence>
<dbReference type="PANTHER" id="PTHR16515">
    <property type="entry name" value="PR DOMAIN ZINC FINGER PROTEIN"/>
    <property type="match status" value="1"/>
</dbReference>
<evidence type="ECO:0000256" key="2">
    <source>
        <dbReference type="ARBA" id="ARBA00022723"/>
    </source>
</evidence>
<proteinExistence type="predicted"/>
<evidence type="ECO:0000256" key="4">
    <source>
        <dbReference type="ARBA" id="ARBA00022771"/>
    </source>
</evidence>
<dbReference type="GO" id="GO:0008270">
    <property type="term" value="F:zinc ion binding"/>
    <property type="evidence" value="ECO:0007669"/>
    <property type="project" value="UniProtKB-KW"/>
</dbReference>
<feature type="region of interest" description="Disordered" evidence="8">
    <location>
        <begin position="190"/>
        <end position="213"/>
    </location>
</feature>
<dbReference type="InterPro" id="IPR050331">
    <property type="entry name" value="Zinc_finger"/>
</dbReference>
<dbReference type="PROSITE" id="PS50157">
    <property type="entry name" value="ZINC_FINGER_C2H2_2"/>
    <property type="match status" value="3"/>
</dbReference>
<accession>A0A8C6S5P2</accession>
<feature type="region of interest" description="Disordered" evidence="8">
    <location>
        <begin position="132"/>
        <end position="175"/>
    </location>
</feature>
<dbReference type="SUPFAM" id="SSF57667">
    <property type="entry name" value="beta-beta-alpha zinc fingers"/>
    <property type="match status" value="2"/>
</dbReference>
<keyword evidence="2" id="KW-0479">Metal-binding</keyword>
<comment type="subcellular location">
    <subcellularLocation>
        <location evidence="1">Nucleus</location>
    </subcellularLocation>
</comment>
<keyword evidence="6" id="KW-0539">Nucleus</keyword>
<dbReference type="FunFam" id="3.30.160.60:FF:002343">
    <property type="entry name" value="Zinc finger protein 33A"/>
    <property type="match status" value="1"/>
</dbReference>
<keyword evidence="5" id="KW-0862">Zinc</keyword>
<keyword evidence="4 7" id="KW-0863">Zinc-finger</keyword>
<protein>
    <recommendedName>
        <fullName evidence="9">C2H2-type domain-containing protein</fullName>
    </recommendedName>
</protein>
<keyword evidence="11" id="KW-1185">Reference proteome</keyword>
<dbReference type="GO" id="GO:0010468">
    <property type="term" value="P:regulation of gene expression"/>
    <property type="evidence" value="ECO:0007669"/>
    <property type="project" value="TreeGrafter"/>
</dbReference>
<feature type="domain" description="C2H2-type" evidence="9">
    <location>
        <begin position="248"/>
        <end position="275"/>
    </location>
</feature>
<feature type="domain" description="C2H2-type" evidence="9">
    <location>
        <begin position="276"/>
        <end position="303"/>
    </location>
</feature>
<feature type="compositionally biased region" description="Basic and acidic residues" evidence="8">
    <location>
        <begin position="132"/>
        <end position="162"/>
    </location>
</feature>
<dbReference type="Pfam" id="PF00096">
    <property type="entry name" value="zf-C2H2"/>
    <property type="match status" value="3"/>
</dbReference>
<dbReference type="SMART" id="SM00355">
    <property type="entry name" value="ZnF_C2H2"/>
    <property type="match status" value="3"/>
</dbReference>
<feature type="domain" description="C2H2-type" evidence="9">
    <location>
        <begin position="220"/>
        <end position="247"/>
    </location>
</feature>
<dbReference type="InterPro" id="IPR036236">
    <property type="entry name" value="Znf_C2H2_sf"/>
</dbReference>
<sequence>MSKGEMLRVFVKQRLSAAAEEIFMLFERTILEYEEELCRCVEENRRKQRLLDTVLSPAALPPRAAAGLHVPSPSLSGPSVNQDMTTETGETVDTVEQSVKQEEEQLLPTPVPEFTTVCVKTEDSPLLHCGQTEHEEEARGDDVSAEPRFHTETEGHTEHSLDTDDNDDWGAPFSCSGALMTETEADGENYDRVQAGDGSTAAPETSHGDAPGTGQRAKKYQCFVCHKRFESKIILQIHIRVHTGEKPYSCPVCKKAFAQKNNLNAHRKIHTGEKPYSCSLCEKTFGRRCTLKRHMKIHSADKAPPCSDAFTVNCDLQRYRS</sequence>
<dbReference type="PANTHER" id="PTHR16515:SF66">
    <property type="entry name" value="C2H2-TYPE DOMAIN-CONTAINING PROTEIN"/>
    <property type="match status" value="1"/>
</dbReference>
<keyword evidence="3" id="KW-0677">Repeat</keyword>
<evidence type="ECO:0000256" key="7">
    <source>
        <dbReference type="PROSITE-ProRule" id="PRU00042"/>
    </source>
</evidence>
<dbReference type="PROSITE" id="PS00028">
    <property type="entry name" value="ZINC_FINGER_C2H2_1"/>
    <property type="match status" value="3"/>
</dbReference>
<dbReference type="Gene3D" id="3.30.160.60">
    <property type="entry name" value="Classic Zinc Finger"/>
    <property type="match status" value="3"/>
</dbReference>
<evidence type="ECO:0000313" key="11">
    <source>
        <dbReference type="Proteomes" id="UP000694523"/>
    </source>
</evidence>
<dbReference type="Proteomes" id="UP000694523">
    <property type="component" value="Unplaced"/>
</dbReference>
<dbReference type="GO" id="GO:0005634">
    <property type="term" value="C:nucleus"/>
    <property type="evidence" value="ECO:0007669"/>
    <property type="project" value="UniProtKB-SubCell"/>
</dbReference>
<reference evidence="10" key="2">
    <citation type="submission" date="2025-09" db="UniProtKB">
        <authorList>
            <consortium name="Ensembl"/>
        </authorList>
    </citation>
    <scope>IDENTIFICATION</scope>
</reference>
<evidence type="ECO:0000256" key="6">
    <source>
        <dbReference type="ARBA" id="ARBA00023242"/>
    </source>
</evidence>
<evidence type="ECO:0000259" key="9">
    <source>
        <dbReference type="PROSITE" id="PS50157"/>
    </source>
</evidence>
<feature type="compositionally biased region" description="Polar residues" evidence="8">
    <location>
        <begin position="73"/>
        <end position="84"/>
    </location>
</feature>
<evidence type="ECO:0000313" key="10">
    <source>
        <dbReference type="Ensembl" id="ENSNMLP00000000597.1"/>
    </source>
</evidence>
<reference evidence="10" key="1">
    <citation type="submission" date="2025-08" db="UniProtKB">
        <authorList>
            <consortium name="Ensembl"/>
        </authorList>
    </citation>
    <scope>IDENTIFICATION</scope>
</reference>
<organism evidence="10 11">
    <name type="scientific">Neogobius melanostomus</name>
    <name type="common">round goby</name>
    <dbReference type="NCBI Taxonomy" id="47308"/>
    <lineage>
        <taxon>Eukaryota</taxon>
        <taxon>Metazoa</taxon>
        <taxon>Chordata</taxon>
        <taxon>Craniata</taxon>
        <taxon>Vertebrata</taxon>
        <taxon>Euteleostomi</taxon>
        <taxon>Actinopterygii</taxon>
        <taxon>Neopterygii</taxon>
        <taxon>Teleostei</taxon>
        <taxon>Neoteleostei</taxon>
        <taxon>Acanthomorphata</taxon>
        <taxon>Gobiaria</taxon>
        <taxon>Gobiiformes</taxon>
        <taxon>Gobioidei</taxon>
        <taxon>Gobiidae</taxon>
        <taxon>Benthophilinae</taxon>
        <taxon>Neogobiini</taxon>
        <taxon>Neogobius</taxon>
    </lineage>
</organism>
<evidence type="ECO:0000256" key="1">
    <source>
        <dbReference type="ARBA" id="ARBA00004123"/>
    </source>
</evidence>